<organism evidence="2 3">
    <name type="scientific">Hermanssonia centrifuga</name>
    <dbReference type="NCBI Taxonomy" id="98765"/>
    <lineage>
        <taxon>Eukaryota</taxon>
        <taxon>Fungi</taxon>
        <taxon>Dikarya</taxon>
        <taxon>Basidiomycota</taxon>
        <taxon>Agaricomycotina</taxon>
        <taxon>Agaricomycetes</taxon>
        <taxon>Polyporales</taxon>
        <taxon>Meruliaceae</taxon>
        <taxon>Hermanssonia</taxon>
    </lineage>
</organism>
<reference evidence="2 3" key="1">
    <citation type="submission" date="2018-02" db="EMBL/GenBank/DDBJ databases">
        <title>Genome sequence of the basidiomycete white-rot fungus Phlebia centrifuga.</title>
        <authorList>
            <person name="Granchi Z."/>
            <person name="Peng M."/>
            <person name="de Vries R.P."/>
            <person name="Hilden K."/>
            <person name="Makela M.R."/>
            <person name="Grigoriev I."/>
            <person name="Riley R."/>
        </authorList>
    </citation>
    <scope>NUCLEOTIDE SEQUENCE [LARGE SCALE GENOMIC DNA]</scope>
    <source>
        <strain evidence="2 3">FBCC195</strain>
    </source>
</reference>
<gene>
    <name evidence="2" type="ORF">PHLCEN_2v5297</name>
</gene>
<dbReference type="InterPro" id="IPR011333">
    <property type="entry name" value="SKP1/BTB/POZ_sf"/>
</dbReference>
<dbReference type="SMART" id="SM00225">
    <property type="entry name" value="BTB"/>
    <property type="match status" value="1"/>
</dbReference>
<dbReference type="EMBL" id="MLYV02000521">
    <property type="protein sequence ID" value="PSR86949.1"/>
    <property type="molecule type" value="Genomic_DNA"/>
</dbReference>
<evidence type="ECO:0000313" key="3">
    <source>
        <dbReference type="Proteomes" id="UP000186601"/>
    </source>
</evidence>
<dbReference type="Pfam" id="PF00651">
    <property type="entry name" value="BTB"/>
    <property type="match status" value="1"/>
</dbReference>
<dbReference type="PROSITE" id="PS50097">
    <property type="entry name" value="BTB"/>
    <property type="match status" value="1"/>
</dbReference>
<dbReference type="Gene3D" id="3.30.710.10">
    <property type="entry name" value="Potassium Channel Kv1.1, Chain A"/>
    <property type="match status" value="2"/>
</dbReference>
<evidence type="ECO:0000259" key="1">
    <source>
        <dbReference type="PROSITE" id="PS50097"/>
    </source>
</evidence>
<accession>A0A2R6P8N2</accession>
<proteinExistence type="predicted"/>
<dbReference type="Proteomes" id="UP000186601">
    <property type="component" value="Unassembled WGS sequence"/>
</dbReference>
<keyword evidence="3" id="KW-1185">Reference proteome</keyword>
<sequence length="520" mass="57848">MAATQIKLAQAPFNIPSADAVLRTSDNVDFYVHKVILSIASPFFNDLFSLIQPSINSDAKVIEEPIIISEDSQTLDSLLRLCYPVDDPVITDISLLGCVLEAAIKYQMGEAEKLVKVSMQPFVVTHPLQIYAIACRLKVEELAKVAAQSWKSQRGSVLNTANFSSTTGGASYVPEMAHITCGAYSRLIRYIRSSLPLANFSPFSQPETNSHGGTHEVIDDPVPSIRPELPLQDADLVIRTPDGTNFLAHKLILNLSSADSILESLHDPPEFVDGLPVVHVDIEGQVLNEILHLLYPLNHTEYEDMSMIWAILVAARRYKLSGVLGAMRRRLLNLASSRPLPVYFLSAEFGWTDVAQAAAKYSIGPDLELEYTSEMEYGSAEAYYRLLKFNHACRSSIEKIVAQHTPDTYLGQWKTTGWASLMGPKHLLTTLLSPIVENELTIARSALKCPNPSIHGRYYDDECYDTIPPDYTISIEEIVKKSESLETEIKNELHKHMIRDTSDVPWLGEASDLMKSDVLD</sequence>
<dbReference type="STRING" id="98765.A0A2R6P8N2"/>
<dbReference type="CDD" id="cd18186">
    <property type="entry name" value="BTB_POZ_ZBTB_KLHL-like"/>
    <property type="match status" value="1"/>
</dbReference>
<dbReference type="OrthoDB" id="3164835at2759"/>
<name>A0A2R6P8N2_9APHY</name>
<protein>
    <recommendedName>
        <fullName evidence="1">BTB domain-containing protein</fullName>
    </recommendedName>
</protein>
<dbReference type="InterPro" id="IPR000210">
    <property type="entry name" value="BTB/POZ_dom"/>
</dbReference>
<comment type="caution">
    <text evidence="2">The sequence shown here is derived from an EMBL/GenBank/DDBJ whole genome shotgun (WGS) entry which is preliminary data.</text>
</comment>
<dbReference type="AlphaFoldDB" id="A0A2R6P8N2"/>
<feature type="domain" description="BTB" evidence="1">
    <location>
        <begin position="18"/>
        <end position="83"/>
    </location>
</feature>
<dbReference type="SUPFAM" id="SSF54695">
    <property type="entry name" value="POZ domain"/>
    <property type="match status" value="1"/>
</dbReference>
<evidence type="ECO:0000313" key="2">
    <source>
        <dbReference type="EMBL" id="PSR86949.1"/>
    </source>
</evidence>